<dbReference type="Gene3D" id="3.40.50.1000">
    <property type="entry name" value="HAD superfamily/HAD-like"/>
    <property type="match status" value="1"/>
</dbReference>
<name>A0A2B4SY85_STYPI</name>
<keyword evidence="11 16" id="KW-1133">Transmembrane helix</keyword>
<dbReference type="GO" id="GO:0006883">
    <property type="term" value="P:intracellular sodium ion homeostasis"/>
    <property type="evidence" value="ECO:0007669"/>
    <property type="project" value="TreeGrafter"/>
</dbReference>
<keyword evidence="5 16" id="KW-0812">Transmembrane</keyword>
<dbReference type="Pfam" id="PF00689">
    <property type="entry name" value="Cation_ATPase_C"/>
    <property type="match status" value="1"/>
</dbReference>
<proteinExistence type="predicted"/>
<dbReference type="PRINTS" id="PR00121">
    <property type="entry name" value="NAKATPASE"/>
</dbReference>
<evidence type="ECO:0000256" key="5">
    <source>
        <dbReference type="ARBA" id="ARBA00022692"/>
    </source>
</evidence>
<evidence type="ECO:0000256" key="12">
    <source>
        <dbReference type="ARBA" id="ARBA00023008"/>
    </source>
</evidence>
<dbReference type="FunFam" id="3.40.50.1000:FF:000144">
    <property type="entry name" value="copper-transporting ATPase 1 isoform X2"/>
    <property type="match status" value="1"/>
</dbReference>
<keyword evidence="8" id="KW-0187">Copper transport</keyword>
<evidence type="ECO:0000313" key="18">
    <source>
        <dbReference type="EMBL" id="PFX33528.1"/>
    </source>
</evidence>
<dbReference type="GO" id="GO:0005391">
    <property type="term" value="F:P-type sodium:potassium-exchanging transporter activity"/>
    <property type="evidence" value="ECO:0007669"/>
    <property type="project" value="TreeGrafter"/>
</dbReference>
<dbReference type="Pfam" id="PF13246">
    <property type="entry name" value="Cation_ATPase"/>
    <property type="match status" value="1"/>
</dbReference>
<organism evidence="18 19">
    <name type="scientific">Stylophora pistillata</name>
    <name type="common">Smooth cauliflower coral</name>
    <dbReference type="NCBI Taxonomy" id="50429"/>
    <lineage>
        <taxon>Eukaryota</taxon>
        <taxon>Metazoa</taxon>
        <taxon>Cnidaria</taxon>
        <taxon>Anthozoa</taxon>
        <taxon>Hexacorallia</taxon>
        <taxon>Scleractinia</taxon>
        <taxon>Astrocoeniina</taxon>
        <taxon>Pocilloporidae</taxon>
        <taxon>Stylophora</taxon>
    </lineage>
</organism>
<keyword evidence="9" id="KW-0067">ATP-binding</keyword>
<feature type="transmembrane region" description="Helical" evidence="16">
    <location>
        <begin position="542"/>
        <end position="565"/>
    </location>
</feature>
<evidence type="ECO:0000256" key="6">
    <source>
        <dbReference type="ARBA" id="ARBA00022723"/>
    </source>
</evidence>
<evidence type="ECO:0000256" key="3">
    <source>
        <dbReference type="ARBA" id="ARBA00022448"/>
    </source>
</evidence>
<comment type="caution">
    <text evidence="18">The sequence shown here is derived from an EMBL/GenBank/DDBJ whole genome shotgun (WGS) entry which is preliminary data.</text>
</comment>
<sequence>MTPNIKERESETERERDRERERQRESERERQRERERETERESREREERERREKGERKEREERERREREQRERRAREKRERREREEREERERDRERERESSIKSLFHNKEDDSNTSNKDTTETWSALSKVAGLCNRAEFKADQGGVPILKRETNGDASESALLKCIELQVGNVVKMRENNKKVAEIPFNSTNKYQVSIHEQEGNEDPRYLLVMKGAPERILDRCSTILLNGKEEPLDEALKEAFERAYLELGGMGERVLGFCHFYLDAEKFPRGFGFVCDEPPNFPLEDLCFVGLMSMIDPPRAAVPDAVSKCRSAGIKVIMVTGDHPITAKAIARGVGIISEETETVEDIAERLGVPVADVNPRDAKAIVVHGGQLKVAVTVTNVNFIVVAVVLIEVSDVSSEQLDDILKNHTEIVFARTSPQQKLIIVEGCQRQGSIVAVTGDGVNDSPALKKADIGRLIFDNLKKSIAYTLTSNIPEITPFLMFIIIGIPQPLGIITILCIDLGTDMVPAISLAYEKAESDIMKRKPRDPLHDKLVNERLIAMTYGQIGFIQALGGFFTYFVIMTENGFFPTRLFGIRAEWEDRDNQSVPDSYGQEWTYSQRKILEYTCHTAFFVSIVVVQWADLIICKTRKNSILKQKMTNNALNFGLVFETALAVLLCYTPGLSTGLRMYPLLAQWWFPAIPFSLLIFVYDECRRYIIRRHPGFPLRPSPTTVLSFAEHTLVMLVDLCQH</sequence>
<dbReference type="Gene3D" id="3.40.1110.10">
    <property type="entry name" value="Calcium-transporting ATPase, cytoplasmic domain N"/>
    <property type="match status" value="1"/>
</dbReference>
<dbReference type="InterPro" id="IPR023299">
    <property type="entry name" value="ATPase_P-typ_cyto_dom_N"/>
</dbReference>
<evidence type="ECO:0000256" key="7">
    <source>
        <dbReference type="ARBA" id="ARBA00022741"/>
    </source>
</evidence>
<feature type="transmembrane region" description="Helical" evidence="16">
    <location>
        <begin position="678"/>
        <end position="694"/>
    </location>
</feature>
<dbReference type="Proteomes" id="UP000225706">
    <property type="component" value="Unassembled WGS sequence"/>
</dbReference>
<dbReference type="PANTHER" id="PTHR43294">
    <property type="entry name" value="SODIUM/POTASSIUM-TRANSPORTING ATPASE SUBUNIT ALPHA"/>
    <property type="match status" value="1"/>
</dbReference>
<dbReference type="STRING" id="50429.A0A2B4SY85"/>
<evidence type="ECO:0000256" key="13">
    <source>
        <dbReference type="ARBA" id="ARBA00023065"/>
    </source>
</evidence>
<feature type="compositionally biased region" description="Basic and acidic residues" evidence="15">
    <location>
        <begin position="1"/>
        <end position="111"/>
    </location>
</feature>
<keyword evidence="10" id="KW-1278">Translocase</keyword>
<evidence type="ECO:0000256" key="8">
    <source>
        <dbReference type="ARBA" id="ARBA00022796"/>
    </source>
</evidence>
<evidence type="ECO:0000256" key="1">
    <source>
        <dbReference type="ARBA" id="ARBA00004651"/>
    </source>
</evidence>
<dbReference type="FunFam" id="3.40.1110.10:FF:000001">
    <property type="entry name" value="Sodium/potassium-transporting ATPase subunit alpha"/>
    <property type="match status" value="1"/>
</dbReference>
<keyword evidence="6" id="KW-0479">Metal-binding</keyword>
<dbReference type="InterPro" id="IPR036412">
    <property type="entry name" value="HAD-like_sf"/>
</dbReference>
<keyword evidence="13" id="KW-0406">Ion transport</keyword>
<dbReference type="AlphaFoldDB" id="A0A2B4SY85"/>
<dbReference type="GO" id="GO:0046872">
    <property type="term" value="F:metal ion binding"/>
    <property type="evidence" value="ECO:0007669"/>
    <property type="project" value="UniProtKB-KW"/>
</dbReference>
<feature type="transmembrane region" description="Helical" evidence="16">
    <location>
        <begin position="646"/>
        <end position="666"/>
    </location>
</feature>
<evidence type="ECO:0000313" key="19">
    <source>
        <dbReference type="Proteomes" id="UP000225706"/>
    </source>
</evidence>
<evidence type="ECO:0000256" key="16">
    <source>
        <dbReference type="SAM" id="Phobius"/>
    </source>
</evidence>
<protein>
    <recommendedName>
        <fullName evidence="2">P-type Cu(+) transporter</fullName>
        <ecNumber evidence="2">7.2.2.8</ecNumber>
    </recommendedName>
</protein>
<dbReference type="InterPro" id="IPR023214">
    <property type="entry name" value="HAD_sf"/>
</dbReference>
<evidence type="ECO:0000256" key="9">
    <source>
        <dbReference type="ARBA" id="ARBA00022840"/>
    </source>
</evidence>
<feature type="domain" description="Cation-transporting P-type ATPase C-terminal" evidence="17">
    <location>
        <begin position="492"/>
        <end position="701"/>
    </location>
</feature>
<dbReference type="InterPro" id="IPR023298">
    <property type="entry name" value="ATPase_P-typ_TM_dom_sf"/>
</dbReference>
<dbReference type="PRINTS" id="PR00119">
    <property type="entry name" value="CATATPASE"/>
</dbReference>
<reference evidence="19" key="1">
    <citation type="journal article" date="2017" name="bioRxiv">
        <title>Comparative analysis of the genomes of Stylophora pistillata and Acropora digitifera provides evidence for extensive differences between species of corals.</title>
        <authorList>
            <person name="Voolstra C.R."/>
            <person name="Li Y."/>
            <person name="Liew Y.J."/>
            <person name="Baumgarten S."/>
            <person name="Zoccola D."/>
            <person name="Flot J.-F."/>
            <person name="Tambutte S."/>
            <person name="Allemand D."/>
            <person name="Aranda M."/>
        </authorList>
    </citation>
    <scope>NUCLEOTIDE SEQUENCE [LARGE SCALE GENOMIC DNA]</scope>
</reference>
<dbReference type="SUPFAM" id="SSF81660">
    <property type="entry name" value="Metal cation-transporting ATPase, ATP-binding domain N"/>
    <property type="match status" value="1"/>
</dbReference>
<dbReference type="OrthoDB" id="3352408at2759"/>
<evidence type="ECO:0000256" key="10">
    <source>
        <dbReference type="ARBA" id="ARBA00022967"/>
    </source>
</evidence>
<dbReference type="FunFam" id="1.20.1110.10:FF:000038">
    <property type="entry name" value="Sodium/potassium-transporting ATPase subunit alpha"/>
    <property type="match status" value="1"/>
</dbReference>
<feature type="transmembrane region" description="Helical" evidence="16">
    <location>
        <begin position="483"/>
        <end position="503"/>
    </location>
</feature>
<keyword evidence="19" id="KW-1185">Reference proteome</keyword>
<dbReference type="Gene3D" id="1.20.1110.10">
    <property type="entry name" value="Calcium-transporting ATPase, transmembrane domain"/>
    <property type="match status" value="1"/>
</dbReference>
<dbReference type="GO" id="GO:1990573">
    <property type="term" value="P:potassium ion import across plasma membrane"/>
    <property type="evidence" value="ECO:0007669"/>
    <property type="project" value="TreeGrafter"/>
</dbReference>
<dbReference type="InterPro" id="IPR006068">
    <property type="entry name" value="ATPase_P-typ_cation-transptr_C"/>
</dbReference>
<dbReference type="SUPFAM" id="SSF56784">
    <property type="entry name" value="HAD-like"/>
    <property type="match status" value="1"/>
</dbReference>
<dbReference type="PANTHER" id="PTHR43294:SF21">
    <property type="entry name" value="CATION TRANSPORTING ATPASE"/>
    <property type="match status" value="1"/>
</dbReference>
<keyword evidence="7" id="KW-0547">Nucleotide-binding</keyword>
<evidence type="ECO:0000256" key="14">
    <source>
        <dbReference type="ARBA" id="ARBA00023136"/>
    </source>
</evidence>
<comment type="subcellular location">
    <subcellularLocation>
        <location evidence="1">Cell membrane</location>
        <topology evidence="1">Multi-pass membrane protein</topology>
    </subcellularLocation>
</comment>
<accession>A0A2B4SY85</accession>
<keyword evidence="12" id="KW-0186">Copper</keyword>
<dbReference type="GO" id="GO:0030007">
    <property type="term" value="P:intracellular potassium ion homeostasis"/>
    <property type="evidence" value="ECO:0007669"/>
    <property type="project" value="TreeGrafter"/>
</dbReference>
<evidence type="ECO:0000256" key="11">
    <source>
        <dbReference type="ARBA" id="ARBA00022989"/>
    </source>
</evidence>
<feature type="transmembrane region" description="Helical" evidence="16">
    <location>
        <begin position="606"/>
        <end position="625"/>
    </location>
</feature>
<keyword evidence="3" id="KW-0813">Transport</keyword>
<dbReference type="GO" id="GO:0036376">
    <property type="term" value="P:sodium ion export across plasma membrane"/>
    <property type="evidence" value="ECO:0007669"/>
    <property type="project" value="TreeGrafter"/>
</dbReference>
<dbReference type="GO" id="GO:0140581">
    <property type="term" value="F:P-type monovalent copper transporter activity"/>
    <property type="evidence" value="ECO:0007669"/>
    <property type="project" value="UniProtKB-EC"/>
</dbReference>
<dbReference type="SUPFAM" id="SSF81665">
    <property type="entry name" value="Calcium ATPase, transmembrane domain M"/>
    <property type="match status" value="1"/>
</dbReference>
<evidence type="ECO:0000256" key="4">
    <source>
        <dbReference type="ARBA" id="ARBA00022475"/>
    </source>
</evidence>
<dbReference type="GO" id="GO:1902600">
    <property type="term" value="P:proton transmembrane transport"/>
    <property type="evidence" value="ECO:0007669"/>
    <property type="project" value="TreeGrafter"/>
</dbReference>
<dbReference type="GO" id="GO:0005886">
    <property type="term" value="C:plasma membrane"/>
    <property type="evidence" value="ECO:0007669"/>
    <property type="project" value="UniProtKB-SubCell"/>
</dbReference>
<evidence type="ECO:0000256" key="15">
    <source>
        <dbReference type="SAM" id="MobiDB-lite"/>
    </source>
</evidence>
<dbReference type="InterPro" id="IPR050510">
    <property type="entry name" value="Cation_transp_ATPase_P-type"/>
</dbReference>
<evidence type="ECO:0000256" key="2">
    <source>
        <dbReference type="ARBA" id="ARBA00012517"/>
    </source>
</evidence>
<keyword evidence="4" id="KW-1003">Cell membrane</keyword>
<dbReference type="GO" id="GO:0005524">
    <property type="term" value="F:ATP binding"/>
    <property type="evidence" value="ECO:0007669"/>
    <property type="project" value="UniProtKB-KW"/>
</dbReference>
<dbReference type="EMBL" id="LSMT01000011">
    <property type="protein sequence ID" value="PFX33528.1"/>
    <property type="molecule type" value="Genomic_DNA"/>
</dbReference>
<evidence type="ECO:0000259" key="17">
    <source>
        <dbReference type="Pfam" id="PF00689"/>
    </source>
</evidence>
<feature type="region of interest" description="Disordered" evidence="15">
    <location>
        <begin position="1"/>
        <end position="121"/>
    </location>
</feature>
<gene>
    <name evidence="18" type="primary">ATP1A3</name>
    <name evidence="18" type="ORF">AWC38_SpisGene1545</name>
</gene>
<dbReference type="EC" id="7.2.2.8" evidence="2"/>
<keyword evidence="14 16" id="KW-0472">Membrane</keyword>